<sequence length="49" mass="5842">MMYESIFRDIIDIIHHDYLGCKDKEGWDHPEEFEDSLHEGITKSMEIST</sequence>
<organism evidence="1 2">
    <name type="scientific">Tenuibacillus multivorans</name>
    <dbReference type="NCBI Taxonomy" id="237069"/>
    <lineage>
        <taxon>Bacteria</taxon>
        <taxon>Bacillati</taxon>
        <taxon>Bacillota</taxon>
        <taxon>Bacilli</taxon>
        <taxon>Bacillales</taxon>
        <taxon>Bacillaceae</taxon>
        <taxon>Tenuibacillus</taxon>
    </lineage>
</organism>
<gene>
    <name evidence="1" type="ORF">SAMN05216498_2013</name>
</gene>
<evidence type="ECO:0000313" key="1">
    <source>
        <dbReference type="EMBL" id="SDN35090.1"/>
    </source>
</evidence>
<protein>
    <submittedName>
        <fullName evidence="1">Uncharacterized protein</fullName>
    </submittedName>
</protein>
<keyword evidence="2" id="KW-1185">Reference proteome</keyword>
<dbReference type="Proteomes" id="UP000199334">
    <property type="component" value="Unassembled WGS sequence"/>
</dbReference>
<dbReference type="AlphaFoldDB" id="A0A1H0ANH3"/>
<evidence type="ECO:0000313" key="2">
    <source>
        <dbReference type="Proteomes" id="UP000199334"/>
    </source>
</evidence>
<dbReference type="EMBL" id="FNIG01000004">
    <property type="protein sequence ID" value="SDN35090.1"/>
    <property type="molecule type" value="Genomic_DNA"/>
</dbReference>
<dbReference type="STRING" id="237069.SAMN05216498_2013"/>
<reference evidence="1 2" key="1">
    <citation type="submission" date="2016-10" db="EMBL/GenBank/DDBJ databases">
        <authorList>
            <person name="de Groot N.N."/>
        </authorList>
    </citation>
    <scope>NUCLEOTIDE SEQUENCE [LARGE SCALE GENOMIC DNA]</scope>
    <source>
        <strain evidence="1 2">CGMCC 1.3442</strain>
    </source>
</reference>
<accession>A0A1H0ANH3</accession>
<proteinExistence type="predicted"/>
<name>A0A1H0ANH3_9BACI</name>